<evidence type="ECO:0000313" key="3">
    <source>
        <dbReference type="EMBL" id="MBZ6152042.1"/>
    </source>
</evidence>
<dbReference type="InterPro" id="IPR012867">
    <property type="entry name" value="DUF1648"/>
</dbReference>
<feature type="transmembrane region" description="Helical" evidence="1">
    <location>
        <begin position="97"/>
        <end position="115"/>
    </location>
</feature>
<evidence type="ECO:0000313" key="4">
    <source>
        <dbReference type="Proteomes" id="UP000758701"/>
    </source>
</evidence>
<feature type="transmembrane region" description="Helical" evidence="1">
    <location>
        <begin position="64"/>
        <end position="85"/>
    </location>
</feature>
<dbReference type="EMBL" id="JAHSTP010000004">
    <property type="protein sequence ID" value="MBZ6152042.1"/>
    <property type="molecule type" value="Genomic_DNA"/>
</dbReference>
<feature type="transmembrane region" description="Helical" evidence="1">
    <location>
        <begin position="18"/>
        <end position="36"/>
    </location>
</feature>
<feature type="transmembrane region" description="Helical" evidence="1">
    <location>
        <begin position="127"/>
        <end position="146"/>
    </location>
</feature>
<organism evidence="3 4">
    <name type="scientific">Streptomyces olivaceus</name>
    <dbReference type="NCBI Taxonomy" id="47716"/>
    <lineage>
        <taxon>Bacteria</taxon>
        <taxon>Bacillati</taxon>
        <taxon>Actinomycetota</taxon>
        <taxon>Actinomycetes</taxon>
        <taxon>Kitasatosporales</taxon>
        <taxon>Streptomycetaceae</taxon>
        <taxon>Streptomyces</taxon>
    </lineage>
</organism>
<evidence type="ECO:0000259" key="2">
    <source>
        <dbReference type="Pfam" id="PF07853"/>
    </source>
</evidence>
<sequence length="152" mass="15672">MSTNPTTSISPLRRIARATAPFVVGSLVTLVAFMLLRNTLPDRFATHFGLDGKADGYSSPTTALGQYMLVFAVEAAGIAGAGLSIQPALRTVRVLTVFAWGLAGATTYLFIAVMGSLGGADSAQFPLYHLALAAVVGVAVAAAAWAGSRRQS</sequence>
<keyword evidence="1" id="KW-0472">Membrane</keyword>
<keyword evidence="4" id="KW-1185">Reference proteome</keyword>
<proteinExistence type="predicted"/>
<comment type="caution">
    <text evidence="3">The sequence shown here is derived from an EMBL/GenBank/DDBJ whole genome shotgun (WGS) entry which is preliminary data.</text>
</comment>
<evidence type="ECO:0000256" key="1">
    <source>
        <dbReference type="SAM" id="Phobius"/>
    </source>
</evidence>
<accession>A0ABS7W248</accession>
<dbReference type="Pfam" id="PF07853">
    <property type="entry name" value="DUF1648"/>
    <property type="match status" value="1"/>
</dbReference>
<gene>
    <name evidence="3" type="ORF">KVH32_12855</name>
</gene>
<feature type="domain" description="DUF1648" evidence="2">
    <location>
        <begin position="27"/>
        <end position="64"/>
    </location>
</feature>
<keyword evidence="1" id="KW-1133">Transmembrane helix</keyword>
<reference evidence="3 4" key="1">
    <citation type="submission" date="2021-06" db="EMBL/GenBank/DDBJ databases">
        <title>Ecological speciation of a Streptomyces species isolated from different habitats and geographic origins.</title>
        <authorList>
            <person name="Wang J."/>
        </authorList>
    </citation>
    <scope>NUCLEOTIDE SEQUENCE [LARGE SCALE GENOMIC DNA]</scope>
    <source>
        <strain evidence="3 4">FXJ8.012</strain>
    </source>
</reference>
<keyword evidence="1" id="KW-0812">Transmembrane</keyword>
<dbReference type="RefSeq" id="WP_031048201.1">
    <property type="nucleotide sequence ID" value="NZ_JAHSST010000012.1"/>
</dbReference>
<protein>
    <submittedName>
        <fullName evidence="3">DUF1648 domain-containing protein</fullName>
    </submittedName>
</protein>
<dbReference type="Proteomes" id="UP000758701">
    <property type="component" value="Unassembled WGS sequence"/>
</dbReference>
<name>A0ABS7W248_STROV</name>